<protein>
    <submittedName>
        <fullName evidence="7">DEHA2C08580p</fullName>
    </submittedName>
</protein>
<feature type="disulfide bond" evidence="5">
    <location>
        <begin position="62"/>
        <end position="385"/>
    </location>
</feature>
<evidence type="ECO:0000256" key="4">
    <source>
        <dbReference type="PIRSR" id="PIRSR000894-1"/>
    </source>
</evidence>
<keyword evidence="8" id="KW-1185">Reference proteome</keyword>
<dbReference type="AlphaFoldDB" id="Q6BUR8"/>
<name>Q6BUR8_DEBHA</name>
<dbReference type="SUPFAM" id="SSF53254">
    <property type="entry name" value="Phosphoglycerate mutase-like"/>
    <property type="match status" value="1"/>
</dbReference>
<feature type="active site" description="Proton donor" evidence="4">
    <location>
        <position position="335"/>
    </location>
</feature>
<dbReference type="PROSITE" id="PS00616">
    <property type="entry name" value="HIS_ACID_PHOSPHAT_1"/>
    <property type="match status" value="1"/>
</dbReference>
<proteinExistence type="inferred from homology"/>
<dbReference type="EMBL" id="CR382135">
    <property type="protein sequence ID" value="CAG86118.2"/>
    <property type="molecule type" value="Genomic_DNA"/>
</dbReference>
<dbReference type="GO" id="GO:0003993">
    <property type="term" value="F:acid phosphatase activity"/>
    <property type="evidence" value="ECO:0007669"/>
    <property type="project" value="TreeGrafter"/>
</dbReference>
<evidence type="ECO:0000256" key="1">
    <source>
        <dbReference type="ARBA" id="ARBA00005375"/>
    </source>
</evidence>
<feature type="signal peptide" evidence="6">
    <location>
        <begin position="1"/>
        <end position="19"/>
    </location>
</feature>
<dbReference type="VEuPathDB" id="FungiDB:DEHA2C08580g"/>
<evidence type="ECO:0000256" key="6">
    <source>
        <dbReference type="SAM" id="SignalP"/>
    </source>
</evidence>
<dbReference type="Proteomes" id="UP000000599">
    <property type="component" value="Chromosome C"/>
</dbReference>
<evidence type="ECO:0000256" key="5">
    <source>
        <dbReference type="PIRSR" id="PIRSR000894-2"/>
    </source>
</evidence>
<dbReference type="PIRSF" id="PIRSF000894">
    <property type="entry name" value="Acid_phosphatase"/>
    <property type="match status" value="1"/>
</dbReference>
<feature type="chain" id="PRO_5004271054" evidence="6">
    <location>
        <begin position="20"/>
        <end position="464"/>
    </location>
</feature>
<dbReference type="RefSeq" id="XP_458051.2">
    <property type="nucleotide sequence ID" value="XM_458051.1"/>
</dbReference>
<dbReference type="InterPro" id="IPR016274">
    <property type="entry name" value="Histidine_acid_Pase_euk"/>
</dbReference>
<dbReference type="PANTHER" id="PTHR20963">
    <property type="entry name" value="MULTIPLE INOSITOL POLYPHOSPHATE PHOSPHATASE-RELATED"/>
    <property type="match status" value="1"/>
</dbReference>
<evidence type="ECO:0000313" key="8">
    <source>
        <dbReference type="Proteomes" id="UP000000599"/>
    </source>
</evidence>
<reference evidence="7 8" key="1">
    <citation type="journal article" date="2004" name="Nature">
        <title>Genome evolution in yeasts.</title>
        <authorList>
            <consortium name="Genolevures"/>
            <person name="Dujon B."/>
            <person name="Sherman D."/>
            <person name="Fischer G."/>
            <person name="Durrens P."/>
            <person name="Casaregola S."/>
            <person name="Lafontaine I."/>
            <person name="de Montigny J."/>
            <person name="Marck C."/>
            <person name="Neuveglise C."/>
            <person name="Talla E."/>
            <person name="Goffard N."/>
            <person name="Frangeul L."/>
            <person name="Aigle M."/>
            <person name="Anthouard V."/>
            <person name="Babour A."/>
            <person name="Barbe V."/>
            <person name="Barnay S."/>
            <person name="Blanchin S."/>
            <person name="Beckerich J.M."/>
            <person name="Beyne E."/>
            <person name="Bleykasten C."/>
            <person name="Boisrame A."/>
            <person name="Boyer J."/>
            <person name="Cattolico L."/>
            <person name="Confanioleri F."/>
            <person name="de Daruvar A."/>
            <person name="Despons L."/>
            <person name="Fabre E."/>
            <person name="Fairhead C."/>
            <person name="Ferry-Dumazet H."/>
            <person name="Groppi A."/>
            <person name="Hantraye F."/>
            <person name="Hennequin C."/>
            <person name="Jauniaux N."/>
            <person name="Joyet P."/>
            <person name="Kachouri R."/>
            <person name="Kerrest A."/>
            <person name="Koszul R."/>
            <person name="Lemaire M."/>
            <person name="Lesur I."/>
            <person name="Ma L."/>
            <person name="Muller H."/>
            <person name="Nicaud J.M."/>
            <person name="Nikolski M."/>
            <person name="Oztas S."/>
            <person name="Ozier-Kalogeropoulos O."/>
            <person name="Pellenz S."/>
            <person name="Potier S."/>
            <person name="Richard G.F."/>
            <person name="Straub M.L."/>
            <person name="Suleau A."/>
            <person name="Swennene D."/>
            <person name="Tekaia F."/>
            <person name="Wesolowski-Louvel M."/>
            <person name="Westhof E."/>
            <person name="Wirth B."/>
            <person name="Zeniou-Meyer M."/>
            <person name="Zivanovic I."/>
            <person name="Bolotin-Fukuhara M."/>
            <person name="Thierry A."/>
            <person name="Bouchier C."/>
            <person name="Caudron B."/>
            <person name="Scarpelli C."/>
            <person name="Gaillardin C."/>
            <person name="Weissenbach J."/>
            <person name="Wincker P."/>
            <person name="Souciet J.L."/>
        </authorList>
    </citation>
    <scope>NUCLEOTIDE SEQUENCE [LARGE SCALE GENOMIC DNA]</scope>
    <source>
        <strain evidence="8">ATCC 36239 / CBS 767 / BCRC 21394 / JCM 1990 / NBRC 0083 / IGC 2968</strain>
    </source>
</reference>
<evidence type="ECO:0000256" key="3">
    <source>
        <dbReference type="ARBA" id="ARBA00023180"/>
    </source>
</evidence>
<dbReference type="PANTHER" id="PTHR20963:SF18">
    <property type="entry name" value="ACID PHOSPHATASE PHO11-RELATED"/>
    <property type="match status" value="1"/>
</dbReference>
<dbReference type="InterPro" id="IPR000560">
    <property type="entry name" value="His_Pase_clade-2"/>
</dbReference>
<dbReference type="KEGG" id="dha:DEHA2C08580g"/>
<dbReference type="eggNOG" id="KOG1382">
    <property type="taxonomic scope" value="Eukaryota"/>
</dbReference>
<feature type="disulfide bond" evidence="5">
    <location>
        <begin position="261"/>
        <end position="274"/>
    </location>
</feature>
<keyword evidence="2" id="KW-0378">Hydrolase</keyword>
<dbReference type="STRING" id="284592.Q6BUR8"/>
<accession>Q6BUR8</accession>
<sequence length="464" mass="51836">MVSISTLLHGGFLLVGQSAYQDVANPQQASVEQYNIVRFLGGAGPYIQNPGHGISTDIPDQCTIEQVQLISRHGERFPSSNAGKQYEHIMQKFEDYNGTFKGQLSFLNDYTYFVSNSDMYDLEVSPSNSRSPYAGTTNALKHGAAFRARYNSLYNDSNTIPVFTTSNTRVYDTSQSFIRGFMGQEYDGRKVDTVILSEGSEMGANSLTPASACSAWDSEENKSILSQYSNEYLHNALKRLLKLNPGLNLTTDDVYNMFGWCAYEINVKGESPFCDLFTNEEFIKYEYSVDLSDYYSDGPGNSVIKPIGSVLLNASLQLLKDETSPNKIFMSFTHDTDITNYICGGLGLFEPDHPLSADHIPFVNPYVRSHIVPQGARVYTEKLKCSNRSYVRYIVNDSVIPINNCTSGPGFSCGMTEFEEIVKNRLDGVDYAKSCKIGNATSDLTFYWDYTKVKYDAPLKKASY</sequence>
<dbReference type="InParanoid" id="Q6BUR8"/>
<dbReference type="CDD" id="cd07061">
    <property type="entry name" value="HP_HAP_like"/>
    <property type="match status" value="1"/>
</dbReference>
<dbReference type="FunCoup" id="Q6BUR8">
    <property type="interactions" value="520"/>
</dbReference>
<dbReference type="Gene3D" id="3.40.50.1240">
    <property type="entry name" value="Phosphoglycerate mutase-like"/>
    <property type="match status" value="1"/>
</dbReference>
<evidence type="ECO:0000313" key="7">
    <source>
        <dbReference type="EMBL" id="CAG86118.2"/>
    </source>
</evidence>
<gene>
    <name evidence="7" type="ordered locus">DEHA2C08580g</name>
</gene>
<dbReference type="GeneID" id="2900382"/>
<dbReference type="OrthoDB" id="6509975at2759"/>
<feature type="active site" description="Nucleophile" evidence="4">
    <location>
        <position position="73"/>
    </location>
</feature>
<keyword evidence="5" id="KW-1015">Disulfide bond</keyword>
<dbReference type="InterPro" id="IPR029033">
    <property type="entry name" value="His_PPase_superfam"/>
</dbReference>
<dbReference type="OMA" id="WCAFEVN"/>
<dbReference type="Pfam" id="PF00328">
    <property type="entry name" value="His_Phos_2"/>
    <property type="match status" value="1"/>
</dbReference>
<comment type="similarity">
    <text evidence="1">Belongs to the histidine acid phosphatase family.</text>
</comment>
<evidence type="ECO:0000256" key="2">
    <source>
        <dbReference type="ARBA" id="ARBA00022801"/>
    </source>
</evidence>
<dbReference type="GO" id="GO:0009277">
    <property type="term" value="C:fungal-type cell wall"/>
    <property type="evidence" value="ECO:0007669"/>
    <property type="project" value="TreeGrafter"/>
</dbReference>
<dbReference type="HOGENOM" id="CLU_020880_3_1_1"/>
<organism evidence="7 8">
    <name type="scientific">Debaryomyces hansenii (strain ATCC 36239 / CBS 767 / BCRC 21394 / JCM 1990 / NBRC 0083 / IGC 2968)</name>
    <name type="common">Yeast</name>
    <name type="synonym">Torulaspora hansenii</name>
    <dbReference type="NCBI Taxonomy" id="284592"/>
    <lineage>
        <taxon>Eukaryota</taxon>
        <taxon>Fungi</taxon>
        <taxon>Dikarya</taxon>
        <taxon>Ascomycota</taxon>
        <taxon>Saccharomycotina</taxon>
        <taxon>Pichiomycetes</taxon>
        <taxon>Debaryomycetaceae</taxon>
        <taxon>Debaryomyces</taxon>
    </lineage>
</organism>
<keyword evidence="3" id="KW-0325">Glycoprotein</keyword>
<keyword evidence="6" id="KW-0732">Signal</keyword>
<feature type="disulfide bond" evidence="5">
    <location>
        <begin position="405"/>
        <end position="413"/>
    </location>
</feature>
<dbReference type="InterPro" id="IPR033379">
    <property type="entry name" value="Acid_Pase_AS"/>
</dbReference>